<protein>
    <submittedName>
        <fullName evidence="1">Uncharacterized protein</fullName>
    </submittedName>
</protein>
<dbReference type="STRING" id="42234.IQ63_39670"/>
<reference evidence="2" key="1">
    <citation type="submission" date="2014-07" db="EMBL/GenBank/DDBJ databases">
        <title>Genome sequencing of plant-pathogenic Streptomyces species.</title>
        <authorList>
            <person name="Harrison J."/>
            <person name="Sapp M."/>
            <person name="Thwaites R."/>
            <person name="Studholme D.J."/>
        </authorList>
    </citation>
    <scope>NUCLEOTIDE SEQUENCE [LARGE SCALE GENOMIC DNA]</scope>
    <source>
        <strain evidence="2">NCPPB 4445</strain>
    </source>
</reference>
<dbReference type="AlphaFoldDB" id="A0A0L0JKD3"/>
<dbReference type="SUPFAM" id="SSF54593">
    <property type="entry name" value="Glyoxalase/Bleomycin resistance protein/Dihydroxybiphenyl dioxygenase"/>
    <property type="match status" value="1"/>
</dbReference>
<dbReference type="eggNOG" id="COG2764">
    <property type="taxonomic scope" value="Bacteria"/>
</dbReference>
<name>A0A0L0JKD3_9ACTN</name>
<dbReference type="Pfam" id="PF00903">
    <property type="entry name" value="Glyoxalase"/>
    <property type="match status" value="1"/>
</dbReference>
<dbReference type="PATRIC" id="fig|42234.21.peg.8163"/>
<evidence type="ECO:0000313" key="1">
    <source>
        <dbReference type="EMBL" id="KND25835.1"/>
    </source>
</evidence>
<dbReference type="RefSeq" id="WP_050374939.1">
    <property type="nucleotide sequence ID" value="NZ_BCMK01000064.1"/>
</dbReference>
<comment type="caution">
    <text evidence="1">The sequence shown here is derived from an EMBL/GenBank/DDBJ whole genome shotgun (WGS) entry which is preliminary data.</text>
</comment>
<accession>A0A0L0JKD3</accession>
<gene>
    <name evidence="1" type="ORF">IQ63_39670</name>
</gene>
<organism evidence="1 2">
    <name type="scientific">Streptomyces acidiscabies</name>
    <dbReference type="NCBI Taxonomy" id="42234"/>
    <lineage>
        <taxon>Bacteria</taxon>
        <taxon>Bacillati</taxon>
        <taxon>Actinomycetota</taxon>
        <taxon>Actinomycetes</taxon>
        <taxon>Kitasatosporales</taxon>
        <taxon>Streptomycetaceae</taxon>
        <taxon>Streptomyces</taxon>
    </lineage>
</organism>
<dbReference type="PANTHER" id="PTHR33990">
    <property type="entry name" value="PROTEIN YJDN-RELATED"/>
    <property type="match status" value="1"/>
</dbReference>
<dbReference type="InterPro" id="IPR004360">
    <property type="entry name" value="Glyas_Fos-R_dOase_dom"/>
</dbReference>
<proteinExistence type="predicted"/>
<sequence length="134" mass="15153">MQVLPHVDFFGRCEEAVEFYKSALGAEVEVLHRYSDLPEFHNVPDELGHKVLLATLKIGEGRLTCGDVMLEPIQYGGYSILLVLDSVEEAERLSTALTHGEGEVHFEMTETAQEDQAHGVFDQFGVRWYFHVKT</sequence>
<dbReference type="Gene3D" id="3.10.180.10">
    <property type="entry name" value="2,3-Dihydroxybiphenyl 1,2-Dioxygenase, domain 1"/>
    <property type="match status" value="1"/>
</dbReference>
<evidence type="ECO:0000313" key="2">
    <source>
        <dbReference type="Proteomes" id="UP000037151"/>
    </source>
</evidence>
<dbReference type="EMBL" id="JPPY01000217">
    <property type="protein sequence ID" value="KND25835.1"/>
    <property type="molecule type" value="Genomic_DNA"/>
</dbReference>
<dbReference type="PANTHER" id="PTHR33990:SF1">
    <property type="entry name" value="PROTEIN YJDN"/>
    <property type="match status" value="1"/>
</dbReference>
<dbReference type="InterPro" id="IPR029068">
    <property type="entry name" value="Glyas_Bleomycin-R_OHBP_Dase"/>
</dbReference>
<dbReference type="OrthoDB" id="9795306at2"/>
<dbReference type="Proteomes" id="UP000037151">
    <property type="component" value="Unassembled WGS sequence"/>
</dbReference>